<dbReference type="InterPro" id="IPR003751">
    <property type="entry name" value="CsrA"/>
</dbReference>
<dbReference type="EMBL" id="MK618715">
    <property type="protein sequence ID" value="QBQ72211.1"/>
    <property type="molecule type" value="Genomic_DNA"/>
</dbReference>
<dbReference type="SUPFAM" id="SSF117130">
    <property type="entry name" value="CsrA-like"/>
    <property type="match status" value="1"/>
</dbReference>
<proteinExistence type="predicted"/>
<organism evidence="1 2">
    <name type="scientific">Serratia phage Parlo</name>
    <dbReference type="NCBI Taxonomy" id="2557554"/>
    <lineage>
        <taxon>Viruses</taxon>
        <taxon>Duplodnaviria</taxon>
        <taxon>Heunggongvirae</taxon>
        <taxon>Uroviricota</taxon>
        <taxon>Caudoviricetes</taxon>
        <taxon>Parlovirus</taxon>
        <taxon>Parlovirus parlo</taxon>
    </lineage>
</organism>
<dbReference type="Pfam" id="PF02599">
    <property type="entry name" value="CsrA"/>
    <property type="match status" value="1"/>
</dbReference>
<keyword evidence="2" id="KW-1185">Reference proteome</keyword>
<name>A0A482MFL5_9CAUD</name>
<gene>
    <name evidence="1" type="ORF">CPT_Parlo_062</name>
</gene>
<protein>
    <submittedName>
        <fullName evidence="1">CsrA-like regulator protein</fullName>
    </submittedName>
</protein>
<dbReference type="GO" id="GO:0006109">
    <property type="term" value="P:regulation of carbohydrate metabolic process"/>
    <property type="evidence" value="ECO:0007669"/>
    <property type="project" value="InterPro"/>
</dbReference>
<dbReference type="Proteomes" id="UP000307326">
    <property type="component" value="Segment"/>
</dbReference>
<evidence type="ECO:0000313" key="1">
    <source>
        <dbReference type="EMBL" id="QBQ72211.1"/>
    </source>
</evidence>
<dbReference type="Gene3D" id="2.60.40.4380">
    <property type="entry name" value="Translational regulator CsrA"/>
    <property type="match status" value="1"/>
</dbReference>
<dbReference type="InterPro" id="IPR036107">
    <property type="entry name" value="CsrA_sf"/>
</dbReference>
<evidence type="ECO:0000313" key="2">
    <source>
        <dbReference type="Proteomes" id="UP000307326"/>
    </source>
</evidence>
<sequence>MLKLDIRPGDELKIGDATLRVVKKSGQLISVAIDAPKSVTIRKQSAEDAANQRKTHISSP</sequence>
<accession>A0A482MFL5</accession>
<dbReference type="GO" id="GO:0003723">
    <property type="term" value="F:RNA binding"/>
    <property type="evidence" value="ECO:0007669"/>
    <property type="project" value="InterPro"/>
</dbReference>
<reference evidence="2" key="1">
    <citation type="submission" date="2019-03" db="EMBL/GenBank/DDBJ databases">
        <authorList>
            <person name="Bockoven R."/>
            <person name="Gutierrez J."/>
            <person name="Newkirk H."/>
            <person name="Liu M."/>
            <person name="Ramsey J."/>
            <person name="Cahill J."/>
        </authorList>
    </citation>
    <scope>NUCLEOTIDE SEQUENCE [LARGE SCALE GENOMIC DNA]</scope>
</reference>
<dbReference type="GO" id="GO:0006402">
    <property type="term" value="P:mRNA catabolic process"/>
    <property type="evidence" value="ECO:0007669"/>
    <property type="project" value="InterPro"/>
</dbReference>